<dbReference type="Proteomes" id="UP000622797">
    <property type="component" value="Unassembled WGS sequence"/>
</dbReference>
<organism evidence="4 5">
    <name type="scientific">Fusarium sarcochroum</name>
    <dbReference type="NCBI Taxonomy" id="1208366"/>
    <lineage>
        <taxon>Eukaryota</taxon>
        <taxon>Fungi</taxon>
        <taxon>Dikarya</taxon>
        <taxon>Ascomycota</taxon>
        <taxon>Pezizomycotina</taxon>
        <taxon>Sordariomycetes</taxon>
        <taxon>Hypocreomycetidae</taxon>
        <taxon>Hypocreales</taxon>
        <taxon>Nectriaceae</taxon>
        <taxon>Fusarium</taxon>
        <taxon>Fusarium lateritium species complex</taxon>
    </lineage>
</organism>
<evidence type="ECO:0008006" key="6">
    <source>
        <dbReference type="Google" id="ProtNLM"/>
    </source>
</evidence>
<dbReference type="SUPFAM" id="SSF52540">
    <property type="entry name" value="P-loop containing nucleoside triphosphate hydrolases"/>
    <property type="match status" value="1"/>
</dbReference>
<proteinExistence type="predicted"/>
<comment type="caution">
    <text evidence="4">The sequence shown here is derived from an EMBL/GenBank/DDBJ whole genome shotgun (WGS) entry which is preliminary data.</text>
</comment>
<evidence type="ECO:0000256" key="1">
    <source>
        <dbReference type="ARBA" id="ARBA00022737"/>
    </source>
</evidence>
<dbReference type="AlphaFoldDB" id="A0A8H4TUH1"/>
<dbReference type="Pfam" id="PF14479">
    <property type="entry name" value="HeLo"/>
    <property type="match status" value="1"/>
</dbReference>
<dbReference type="InterPro" id="IPR029498">
    <property type="entry name" value="HeLo_dom"/>
</dbReference>
<dbReference type="EMBL" id="JABEXW010000420">
    <property type="protein sequence ID" value="KAF4964271.1"/>
    <property type="molecule type" value="Genomic_DNA"/>
</dbReference>
<dbReference type="Gene3D" id="3.40.50.300">
    <property type="entry name" value="P-loop containing nucleotide triphosphate hydrolases"/>
    <property type="match status" value="1"/>
</dbReference>
<evidence type="ECO:0000313" key="4">
    <source>
        <dbReference type="EMBL" id="KAF4964271.1"/>
    </source>
</evidence>
<dbReference type="InterPro" id="IPR056884">
    <property type="entry name" value="NPHP3-like_N"/>
</dbReference>
<dbReference type="InterPro" id="IPR038305">
    <property type="entry name" value="HeLo_sf"/>
</dbReference>
<reference evidence="4" key="2">
    <citation type="submission" date="2020-05" db="EMBL/GenBank/DDBJ databases">
        <authorList>
            <person name="Kim H.-S."/>
            <person name="Proctor R.H."/>
            <person name="Brown D.W."/>
        </authorList>
    </citation>
    <scope>NUCLEOTIDE SEQUENCE</scope>
    <source>
        <strain evidence="4">NRRL 20472</strain>
    </source>
</reference>
<dbReference type="OrthoDB" id="539213at2759"/>
<dbReference type="InterPro" id="IPR027417">
    <property type="entry name" value="P-loop_NTPase"/>
</dbReference>
<evidence type="ECO:0000313" key="5">
    <source>
        <dbReference type="Proteomes" id="UP000622797"/>
    </source>
</evidence>
<protein>
    <recommendedName>
        <fullName evidence="6">Prion-inhibition and propagation HeLo domain-containing protein</fullName>
    </recommendedName>
</protein>
<dbReference type="Pfam" id="PF24883">
    <property type="entry name" value="NPHP3_N"/>
    <property type="match status" value="1"/>
</dbReference>
<sequence>MEAVGLAVGVAGLFSACLEAVEKVQTYRSFSAESHVLEIRFQAGKVLFEQWGRRVGFEKAGLSEQHAHELDKPEISSAVTNVLQIIKTICDSGSPYRSTSSSIDNVPRGVVESPLRRGERRQKLKWAFSGKQKRTDQIELLEILVQQLHNLVSPEASNTFASFPASHTSITEIQRILTRMEQEARAEIRKEVFSWIGHGSTDQHYHDSVQNKLDGTCDWIHQRSVFQSWLSPGSITSPRLLWINGPAGFGKTILSASIVEHLLATLSTPVAHFFFSSELGNRDDPFLAIRSWISQIISHHETAFECAHLMWEGDSDTISSRKTCIALLKQIVSIVPSCTFIADGLDECTHLHNHNASVASFLGIVISAIGATTSRILIVSRDEPHICHTIMSATSESFVEYTISPDDVRSDTASVSREIIDRKLPKKSNEARNMLSEAMASRCEGQFLWLKMQEESLRKGMNMKQLQQVVEGTPAGLDAVYDREWRRMTKSSACERIIVLMRWAAFALRPLTVCEITEASLIDDSDDLPMDDLPDEVDDDYIESEIVELCTPLIQIKDSYADKEVEERPESSVRQQTVHLAHFSVKLSK</sequence>
<name>A0A8H4TUH1_9HYPO</name>
<gene>
    <name evidence="4" type="ORF">FSARC_7826</name>
</gene>
<feature type="non-terminal residue" evidence="4">
    <location>
        <position position="589"/>
    </location>
</feature>
<feature type="domain" description="Prion-inhibition and propagation HeLo" evidence="2">
    <location>
        <begin position="6"/>
        <end position="92"/>
    </location>
</feature>
<dbReference type="PANTHER" id="PTHR10039:SF14">
    <property type="entry name" value="NACHT DOMAIN-CONTAINING PROTEIN"/>
    <property type="match status" value="1"/>
</dbReference>
<evidence type="ECO:0000259" key="2">
    <source>
        <dbReference type="Pfam" id="PF14479"/>
    </source>
</evidence>
<reference evidence="4" key="1">
    <citation type="journal article" date="2020" name="BMC Genomics">
        <title>Correction to: Identification and distribution of gene clusters required for synthesis of sphingolipid metabolism inhibitors in diverse species of the filamentous fungus Fusarium.</title>
        <authorList>
            <person name="Kim H.S."/>
            <person name="Lohmar J.M."/>
            <person name="Busman M."/>
            <person name="Brown D.W."/>
            <person name="Naumann T.A."/>
            <person name="Divon H.H."/>
            <person name="Lysoe E."/>
            <person name="Uhlig S."/>
            <person name="Proctor R.H."/>
        </authorList>
    </citation>
    <scope>NUCLEOTIDE SEQUENCE</scope>
    <source>
        <strain evidence="4">NRRL 20472</strain>
    </source>
</reference>
<accession>A0A8H4TUH1</accession>
<keyword evidence="5" id="KW-1185">Reference proteome</keyword>
<evidence type="ECO:0000259" key="3">
    <source>
        <dbReference type="Pfam" id="PF24883"/>
    </source>
</evidence>
<dbReference type="PANTHER" id="PTHR10039">
    <property type="entry name" value="AMELOGENIN"/>
    <property type="match status" value="1"/>
</dbReference>
<dbReference type="Gene3D" id="1.20.120.1020">
    <property type="entry name" value="Prion-inhibition and propagation, HeLo domain"/>
    <property type="match status" value="1"/>
</dbReference>
<keyword evidence="1" id="KW-0677">Repeat</keyword>
<feature type="domain" description="Nephrocystin 3-like N-terminal" evidence="3">
    <location>
        <begin position="215"/>
        <end position="381"/>
    </location>
</feature>